<feature type="transmembrane region" description="Helical" evidence="1">
    <location>
        <begin position="159"/>
        <end position="176"/>
    </location>
</feature>
<gene>
    <name evidence="3" type="ORF">AD929_13020</name>
</gene>
<feature type="chain" id="PRO_5007552864" description="Type IV secretion protein DotA" evidence="2">
    <location>
        <begin position="24"/>
        <end position="333"/>
    </location>
</feature>
<keyword evidence="1" id="KW-0472">Membrane</keyword>
<dbReference type="EMBL" id="LHZB01000118">
    <property type="protein sequence ID" value="KXV00126.1"/>
    <property type="molecule type" value="Genomic_DNA"/>
</dbReference>
<feature type="transmembrane region" description="Helical" evidence="1">
    <location>
        <begin position="261"/>
        <end position="278"/>
    </location>
</feature>
<dbReference type="PATRIC" id="fig|442.7.peg.3418"/>
<evidence type="ECO:0008006" key="5">
    <source>
        <dbReference type="Google" id="ProtNLM"/>
    </source>
</evidence>
<dbReference type="RefSeq" id="WP_062497415.1">
    <property type="nucleotide sequence ID" value="NZ_LHZB01000118.1"/>
</dbReference>
<protein>
    <recommendedName>
        <fullName evidence="5">Type IV secretion protein DotA</fullName>
    </recommendedName>
</protein>
<dbReference type="AlphaFoldDB" id="A0A149QS32"/>
<name>A0A149QS32_9PROT</name>
<keyword evidence="2" id="KW-0732">Signal</keyword>
<feature type="signal peptide" evidence="2">
    <location>
        <begin position="1"/>
        <end position="23"/>
    </location>
</feature>
<evidence type="ECO:0000256" key="2">
    <source>
        <dbReference type="SAM" id="SignalP"/>
    </source>
</evidence>
<keyword evidence="1" id="KW-0812">Transmembrane</keyword>
<accession>A0A149QS32</accession>
<evidence type="ECO:0000313" key="4">
    <source>
        <dbReference type="Proteomes" id="UP000075573"/>
    </source>
</evidence>
<comment type="caution">
    <text evidence="3">The sequence shown here is derived from an EMBL/GenBank/DDBJ whole genome shotgun (WGS) entry which is preliminary data.</text>
</comment>
<feature type="transmembrane region" description="Helical" evidence="1">
    <location>
        <begin position="41"/>
        <end position="66"/>
    </location>
</feature>
<dbReference type="Proteomes" id="UP000075573">
    <property type="component" value="Unassembled WGS sequence"/>
</dbReference>
<feature type="transmembrane region" description="Helical" evidence="1">
    <location>
        <begin position="196"/>
        <end position="221"/>
    </location>
</feature>
<reference evidence="3 4" key="1">
    <citation type="submission" date="2015-06" db="EMBL/GenBank/DDBJ databases">
        <title>Improved classification and identification of acetic acid bacteria using matrix-assisted laser desorption/ionization time-of-flight mass spectrometry; Gluconobacter nephelii and Gluconobacter uchimurae are later heterotypic synonyms of Gluconobacter japonicus and Gluconobacter oxydans, respectively.</title>
        <authorList>
            <person name="Li L."/>
            <person name="Cleenwerck I."/>
            <person name="De Vuyst L."/>
            <person name="Vandamme P."/>
        </authorList>
    </citation>
    <scope>NUCLEOTIDE SEQUENCE [LARGE SCALE GENOMIC DNA]</scope>
    <source>
        <strain evidence="3 4">LMG 1764</strain>
    </source>
</reference>
<evidence type="ECO:0000313" key="3">
    <source>
        <dbReference type="EMBL" id="KXV00126.1"/>
    </source>
</evidence>
<sequence>MKFRDLSLALAALVMLSPGMSYAASSSSTLGDLVQGAGVDLIKPLTICIVTICYLLAFYLVGVGLIRIRDATSPHHGHDKTVMSGIYRLIAGGAFAALPDILGSGMMTFFGAVTGEQTLDGTAPGAVSDCLASTSSTDSTLTCVAQNIGINLVPVGIKFMFAGAYIVGLCMIANTIHKMATQPQGGHHGSHQGKNFAKLMMGTVCCALPSLISAIAVTLGYGTSSVISPTGIAVNTSSVPSVLSYTGDGTTGSTLTSLDELISWLFVILVMFGVASIIRGLMHLNASIDGGGGKGGMASGMTHIVGGVLLTNGKLATCKILMTFVGSGMGFCS</sequence>
<keyword evidence="1" id="KW-1133">Transmembrane helix</keyword>
<feature type="transmembrane region" description="Helical" evidence="1">
    <location>
        <begin position="86"/>
        <end position="110"/>
    </location>
</feature>
<organism evidence="3 4">
    <name type="scientific">Gluconobacter potus</name>
    <dbReference type="NCBI Taxonomy" id="2724927"/>
    <lineage>
        <taxon>Bacteria</taxon>
        <taxon>Pseudomonadati</taxon>
        <taxon>Pseudomonadota</taxon>
        <taxon>Alphaproteobacteria</taxon>
        <taxon>Acetobacterales</taxon>
        <taxon>Acetobacteraceae</taxon>
        <taxon>Gluconobacter</taxon>
    </lineage>
</organism>
<proteinExistence type="predicted"/>
<evidence type="ECO:0000256" key="1">
    <source>
        <dbReference type="SAM" id="Phobius"/>
    </source>
</evidence>